<dbReference type="GO" id="GO:0004185">
    <property type="term" value="F:serine-type carboxypeptidase activity"/>
    <property type="evidence" value="ECO:0007669"/>
    <property type="project" value="InterPro"/>
</dbReference>
<evidence type="ECO:0000256" key="2">
    <source>
        <dbReference type="ARBA" id="ARBA00022729"/>
    </source>
</evidence>
<dbReference type="STRING" id="4555.A0A368SGY6"/>
<keyword evidence="2" id="KW-0732">Signal</keyword>
<dbReference type="PANTHER" id="PTHR11802:SF461">
    <property type="entry name" value="OS02G0687900 PROTEIN"/>
    <property type="match status" value="1"/>
</dbReference>
<protein>
    <recommendedName>
        <fullName evidence="6">Serine carboxypeptidase-like 18</fullName>
    </recommendedName>
</protein>
<dbReference type="PRINTS" id="PR00724">
    <property type="entry name" value="CRBOXYPTASEC"/>
</dbReference>
<gene>
    <name evidence="5" type="ORF">SETIT_9G106700v2</name>
</gene>
<dbReference type="Gene3D" id="3.40.50.1820">
    <property type="entry name" value="alpha/beta hydrolase"/>
    <property type="match status" value="1"/>
</dbReference>
<dbReference type="EMBL" id="CM003536">
    <property type="protein sequence ID" value="RCV41070.1"/>
    <property type="molecule type" value="Genomic_DNA"/>
</dbReference>
<feature type="compositionally biased region" description="Low complexity" evidence="4">
    <location>
        <begin position="85"/>
        <end position="107"/>
    </location>
</feature>
<dbReference type="SUPFAM" id="SSF53474">
    <property type="entry name" value="alpha/beta-Hydrolases"/>
    <property type="match status" value="1"/>
</dbReference>
<sequence>MPPDTAATPLCSCGSSPAFSLRRRCRSPVRRRWSPACRGSMALCPSTWRPGTWAWATRRGAPSYSTTSWSRSGAPARTPCSCGTRAGPGARPSAPSPSRLAPSSLSRDGTTARCRSWSRNPYSLTQVASIIFVDSPVGTGFSYARDPKGYNVGDISASLQVLTFLRKWFDDHPRYLSNPFYLGGDSYAGKMTPLIAQHVSEGIEEMQYPLINLKGYLVGNPLTGDKIDDNSRIPYCHSFGIISDQIYEAALINCRGDYVNPTNKLCANVGQTINDLMSEVDNEGILDPVCPSASPKPRRDALRRKSLAEEHYELSDGPPYGCIKYRYHPSYIWANDNATRAALGIKEGTVKEWIRCKPKGELPYTFDLPSSIGYHFKLTTRGYRALVYSGDHDLTVPFSGTHAWIRSFNFSIAEDWRAWHLDGQAAGFTITYANNLTFATIKGGRHIVSDNRPKECFAAAKRWLTNEPL</sequence>
<dbReference type="PANTHER" id="PTHR11802">
    <property type="entry name" value="SERINE PROTEASE FAMILY S10 SERINE CARBOXYPEPTIDASE"/>
    <property type="match status" value="1"/>
</dbReference>
<dbReference type="GO" id="GO:0006508">
    <property type="term" value="P:proteolysis"/>
    <property type="evidence" value="ECO:0007669"/>
    <property type="project" value="InterPro"/>
</dbReference>
<dbReference type="OrthoDB" id="443318at2759"/>
<evidence type="ECO:0000313" key="5">
    <source>
        <dbReference type="EMBL" id="RCV41070.1"/>
    </source>
</evidence>
<evidence type="ECO:0008006" key="6">
    <source>
        <dbReference type="Google" id="ProtNLM"/>
    </source>
</evidence>
<dbReference type="Pfam" id="PF00450">
    <property type="entry name" value="Peptidase_S10"/>
    <property type="match status" value="1"/>
</dbReference>
<organism evidence="5">
    <name type="scientific">Setaria italica</name>
    <name type="common">Foxtail millet</name>
    <name type="synonym">Panicum italicum</name>
    <dbReference type="NCBI Taxonomy" id="4555"/>
    <lineage>
        <taxon>Eukaryota</taxon>
        <taxon>Viridiplantae</taxon>
        <taxon>Streptophyta</taxon>
        <taxon>Embryophyta</taxon>
        <taxon>Tracheophyta</taxon>
        <taxon>Spermatophyta</taxon>
        <taxon>Magnoliopsida</taxon>
        <taxon>Liliopsida</taxon>
        <taxon>Poales</taxon>
        <taxon>Poaceae</taxon>
        <taxon>PACMAD clade</taxon>
        <taxon>Panicoideae</taxon>
        <taxon>Panicodae</taxon>
        <taxon>Paniceae</taxon>
        <taxon>Cenchrinae</taxon>
        <taxon>Setaria</taxon>
    </lineage>
</organism>
<accession>A0A368SGY6</accession>
<keyword evidence="3" id="KW-0325">Glycoprotein</keyword>
<reference evidence="5" key="1">
    <citation type="journal article" date="2012" name="Nat. Biotechnol.">
        <title>Reference genome sequence of the model plant Setaria.</title>
        <authorList>
            <person name="Bennetzen J.L."/>
            <person name="Schmutz J."/>
            <person name="Wang H."/>
            <person name="Percifield R."/>
            <person name="Hawkins J."/>
            <person name="Pontaroli A.C."/>
            <person name="Estep M."/>
            <person name="Feng L."/>
            <person name="Vaughn J.N."/>
            <person name="Grimwood J."/>
            <person name="Jenkins J."/>
            <person name="Barry K."/>
            <person name="Lindquist E."/>
            <person name="Hellsten U."/>
            <person name="Deshpande S."/>
            <person name="Wang X."/>
            <person name="Wu X."/>
            <person name="Mitros T."/>
            <person name="Triplett J."/>
            <person name="Yang X."/>
            <person name="Ye C.Y."/>
            <person name="Mauro-Herrera M."/>
            <person name="Wang L."/>
            <person name="Li P."/>
            <person name="Sharma M."/>
            <person name="Sharma R."/>
            <person name="Ronald P.C."/>
            <person name="Panaud O."/>
            <person name="Kellogg E.A."/>
            <person name="Brutnell T.P."/>
            <person name="Doust A.N."/>
            <person name="Tuskan G.A."/>
            <person name="Rokhsar D."/>
            <person name="Devos K.M."/>
        </authorList>
    </citation>
    <scope>NUCLEOTIDE SEQUENCE [LARGE SCALE GENOMIC DNA]</scope>
    <source>
        <strain evidence="5">Yugu1</strain>
    </source>
</reference>
<proteinExistence type="inferred from homology"/>
<dbReference type="InterPro" id="IPR001563">
    <property type="entry name" value="Peptidase_S10"/>
</dbReference>
<comment type="similarity">
    <text evidence="1">Belongs to the peptidase S10 family.</text>
</comment>
<feature type="region of interest" description="Disordered" evidence="4">
    <location>
        <begin position="64"/>
        <end position="112"/>
    </location>
</feature>
<evidence type="ECO:0000256" key="1">
    <source>
        <dbReference type="ARBA" id="ARBA00009431"/>
    </source>
</evidence>
<dbReference type="InterPro" id="IPR029058">
    <property type="entry name" value="AB_hydrolase_fold"/>
</dbReference>
<dbReference type="FunFam" id="3.40.50.12670:FF:000001">
    <property type="entry name" value="Carboxypeptidase"/>
    <property type="match status" value="1"/>
</dbReference>
<reference evidence="5" key="2">
    <citation type="submission" date="2015-07" db="EMBL/GenBank/DDBJ databases">
        <authorList>
            <person name="Noorani M."/>
        </authorList>
    </citation>
    <scope>NUCLEOTIDE SEQUENCE</scope>
    <source>
        <strain evidence="5">Yugu1</strain>
    </source>
</reference>
<name>A0A368SGY6_SETIT</name>
<dbReference type="AlphaFoldDB" id="A0A368SGY6"/>
<evidence type="ECO:0000256" key="3">
    <source>
        <dbReference type="ARBA" id="ARBA00023180"/>
    </source>
</evidence>
<evidence type="ECO:0000256" key="4">
    <source>
        <dbReference type="SAM" id="MobiDB-lite"/>
    </source>
</evidence>